<evidence type="ECO:0000256" key="3">
    <source>
        <dbReference type="ARBA" id="ARBA00022777"/>
    </source>
</evidence>
<feature type="non-terminal residue" evidence="7">
    <location>
        <position position="364"/>
    </location>
</feature>
<keyword evidence="8" id="KW-1185">Reference proteome</keyword>
<name>A0A812XU41_SYMPI</name>
<organism evidence="7 8">
    <name type="scientific">Symbiodinium pilosum</name>
    <name type="common">Dinoflagellate</name>
    <dbReference type="NCBI Taxonomy" id="2952"/>
    <lineage>
        <taxon>Eukaryota</taxon>
        <taxon>Sar</taxon>
        <taxon>Alveolata</taxon>
        <taxon>Dinophyceae</taxon>
        <taxon>Suessiales</taxon>
        <taxon>Symbiodiniaceae</taxon>
        <taxon>Symbiodinium</taxon>
    </lineage>
</organism>
<dbReference type="InterPro" id="IPR050660">
    <property type="entry name" value="NEK_Ser/Thr_kinase"/>
</dbReference>
<keyword evidence="2" id="KW-0547">Nucleotide-binding</keyword>
<gene>
    <name evidence="7" type="primary">kxcB</name>
    <name evidence="7" type="ORF">SPIL2461_LOCUS21819</name>
</gene>
<evidence type="ECO:0000256" key="1">
    <source>
        <dbReference type="ARBA" id="ARBA00022679"/>
    </source>
</evidence>
<sequence length="364" mass="39339">ANKTVDEPLGHYAEGLACEPKVPELQSLQRPEEVPDPRTPQVAQEADPPLPGVPEVSEISGLPELDLESGDHHLSILEQLGRGVSGCRVHRCQSTLTPDRVLAGKVLPLGKATFPDMVEDFGKEVAMMRSLPSHAAIVGFHGACSTKRYEESGQRFKAYVMLLELCDMTLESLIRRRSEQQQPFDEAELLHVLKQVAAGLLHLHRHRVLHRDLKSANIWLCSAGSMGSEVTSLAVKIGDFDAAKVGSRAQTPVQTPHFMAPEVAAQPGEAYGPAADVWAFGCVVFEMLELGLPYGEDLTLPQLEAALVAGAGPPLSDRTAAESRAKGVVELMHKCLSKEAAARPTIEEVLNCLEALCRANGQAF</sequence>
<protein>
    <submittedName>
        <fullName evidence="7">KxcB protein</fullName>
    </submittedName>
</protein>
<dbReference type="OrthoDB" id="196131at2759"/>
<reference evidence="7" key="1">
    <citation type="submission" date="2021-02" db="EMBL/GenBank/DDBJ databases">
        <authorList>
            <person name="Dougan E. K."/>
            <person name="Rhodes N."/>
            <person name="Thang M."/>
            <person name="Chan C."/>
        </authorList>
    </citation>
    <scope>NUCLEOTIDE SEQUENCE</scope>
</reference>
<dbReference type="Gene3D" id="1.10.510.10">
    <property type="entry name" value="Transferase(Phosphotransferase) domain 1"/>
    <property type="match status" value="1"/>
</dbReference>
<dbReference type="InterPro" id="IPR011009">
    <property type="entry name" value="Kinase-like_dom_sf"/>
</dbReference>
<dbReference type="PROSITE" id="PS50011">
    <property type="entry name" value="PROTEIN_KINASE_DOM"/>
    <property type="match status" value="1"/>
</dbReference>
<dbReference type="SUPFAM" id="SSF56112">
    <property type="entry name" value="Protein kinase-like (PK-like)"/>
    <property type="match status" value="1"/>
</dbReference>
<dbReference type="Proteomes" id="UP000649617">
    <property type="component" value="Unassembled WGS sequence"/>
</dbReference>
<dbReference type="InterPro" id="IPR000719">
    <property type="entry name" value="Prot_kinase_dom"/>
</dbReference>
<evidence type="ECO:0000256" key="4">
    <source>
        <dbReference type="ARBA" id="ARBA00022840"/>
    </source>
</evidence>
<evidence type="ECO:0000259" key="6">
    <source>
        <dbReference type="PROSITE" id="PS50011"/>
    </source>
</evidence>
<dbReference type="AlphaFoldDB" id="A0A812XU41"/>
<dbReference type="GO" id="GO:0004674">
    <property type="term" value="F:protein serine/threonine kinase activity"/>
    <property type="evidence" value="ECO:0007669"/>
    <property type="project" value="TreeGrafter"/>
</dbReference>
<keyword evidence="3" id="KW-0418">Kinase</keyword>
<dbReference type="PANTHER" id="PTHR43671:SF106">
    <property type="entry name" value="NIMA-LIKE KINASE"/>
    <property type="match status" value="1"/>
</dbReference>
<dbReference type="GO" id="GO:0005524">
    <property type="term" value="F:ATP binding"/>
    <property type="evidence" value="ECO:0007669"/>
    <property type="project" value="UniProtKB-KW"/>
</dbReference>
<proteinExistence type="predicted"/>
<comment type="caution">
    <text evidence="7">The sequence shown here is derived from an EMBL/GenBank/DDBJ whole genome shotgun (WGS) entry which is preliminary data.</text>
</comment>
<dbReference type="PANTHER" id="PTHR43671">
    <property type="entry name" value="SERINE/THREONINE-PROTEIN KINASE NEK"/>
    <property type="match status" value="1"/>
</dbReference>
<accession>A0A812XU41</accession>
<evidence type="ECO:0000256" key="2">
    <source>
        <dbReference type="ARBA" id="ARBA00022741"/>
    </source>
</evidence>
<evidence type="ECO:0000313" key="7">
    <source>
        <dbReference type="EMBL" id="CAE7752767.1"/>
    </source>
</evidence>
<evidence type="ECO:0000313" key="8">
    <source>
        <dbReference type="Proteomes" id="UP000649617"/>
    </source>
</evidence>
<feature type="region of interest" description="Disordered" evidence="5">
    <location>
        <begin position="1"/>
        <end position="54"/>
    </location>
</feature>
<keyword evidence="1" id="KW-0808">Transferase</keyword>
<dbReference type="SMART" id="SM00220">
    <property type="entry name" value="S_TKc"/>
    <property type="match status" value="1"/>
</dbReference>
<dbReference type="EMBL" id="CAJNIZ010046634">
    <property type="protein sequence ID" value="CAE7752767.1"/>
    <property type="molecule type" value="Genomic_DNA"/>
</dbReference>
<evidence type="ECO:0000256" key="5">
    <source>
        <dbReference type="SAM" id="MobiDB-lite"/>
    </source>
</evidence>
<feature type="domain" description="Protein kinase" evidence="6">
    <location>
        <begin position="74"/>
        <end position="356"/>
    </location>
</feature>
<dbReference type="Pfam" id="PF00069">
    <property type="entry name" value="Pkinase"/>
    <property type="match status" value="1"/>
</dbReference>
<keyword evidence="4" id="KW-0067">ATP-binding</keyword>